<dbReference type="AlphaFoldDB" id="A0A4Z0P5C2"/>
<evidence type="ECO:0008006" key="3">
    <source>
        <dbReference type="Google" id="ProtNLM"/>
    </source>
</evidence>
<dbReference type="RefSeq" id="WP_135435890.1">
    <property type="nucleotide sequence ID" value="NZ_SRLA01000004.1"/>
</dbReference>
<name>A0A4Z0P5C2_9BACT</name>
<reference evidence="1 2" key="1">
    <citation type="submission" date="2019-04" db="EMBL/GenBank/DDBJ databases">
        <authorList>
            <person name="Feng G."/>
            <person name="Zhang J."/>
            <person name="Zhu H."/>
        </authorList>
    </citation>
    <scope>NUCLEOTIDE SEQUENCE [LARGE SCALE GENOMIC DNA]</scope>
    <source>
        <strain evidence="1 2">92R-1</strain>
    </source>
</reference>
<evidence type="ECO:0000313" key="2">
    <source>
        <dbReference type="Proteomes" id="UP000298337"/>
    </source>
</evidence>
<comment type="caution">
    <text evidence="1">The sequence shown here is derived from an EMBL/GenBank/DDBJ whole genome shotgun (WGS) entry which is preliminary data.</text>
</comment>
<gene>
    <name evidence="1" type="ORF">EU556_19955</name>
</gene>
<keyword evidence="2" id="KW-1185">Reference proteome</keyword>
<sequence>MQKIKSLFQRDYTGDRLAYNEVVPGSEWVQRSEGVATRKWDGTSCLVREGRLYKRYDAKRGKTPPEGFIPAQEPDAVTGHWPGWVPVQVGNPADRWHLEAIAGDTPEDCGFADGTYELCGPKVQSNAESLQAHYLIRHGENKILDCPTDFDGLKAYMQGINFEGVVWHHPDGRMVKCKRRDFWR</sequence>
<evidence type="ECO:0000313" key="1">
    <source>
        <dbReference type="EMBL" id="TGE05577.1"/>
    </source>
</evidence>
<dbReference type="Proteomes" id="UP000298337">
    <property type="component" value="Unassembled WGS sequence"/>
</dbReference>
<protein>
    <recommendedName>
        <fullName evidence="3">RNA ligase</fullName>
    </recommendedName>
</protein>
<dbReference type="OrthoDB" id="7062283at2"/>
<organism evidence="1 2">
    <name type="scientific">Hymenobacter fodinae</name>
    <dbReference type="NCBI Taxonomy" id="2510796"/>
    <lineage>
        <taxon>Bacteria</taxon>
        <taxon>Pseudomonadati</taxon>
        <taxon>Bacteroidota</taxon>
        <taxon>Cytophagia</taxon>
        <taxon>Cytophagales</taxon>
        <taxon>Hymenobacteraceae</taxon>
        <taxon>Hymenobacter</taxon>
    </lineage>
</organism>
<dbReference type="EMBL" id="SRLA01000004">
    <property type="protein sequence ID" value="TGE05577.1"/>
    <property type="molecule type" value="Genomic_DNA"/>
</dbReference>
<accession>A0A4Z0P5C2</accession>
<proteinExistence type="predicted"/>